<evidence type="ECO:0000313" key="1">
    <source>
        <dbReference type="EMBL" id="AMQ67069.1"/>
    </source>
</evidence>
<name>A0A142F2R2_9CAUD</name>
<accession>A0A142F2R2</accession>
<proteinExistence type="predicted"/>
<reference evidence="2" key="1">
    <citation type="submission" date="2016-02" db="EMBL/GenBank/DDBJ databases">
        <authorList>
            <person name="Isern S."/>
            <person name="Barcellona C.M."/>
            <person name="Dozier K.D."/>
            <person name="Faust J.M."/>
            <person name="Fedrick A.J."/>
            <person name="Gagliardi L.E."/>
            <person name="Gatt S.M."/>
            <person name="Gleason P.S."/>
            <person name="Gomez E.A."/>
            <person name="Hoffman A.M."/>
            <person name="Jenkins M."/>
            <person name="Jones M.J."/>
            <person name="Lang J.F."/>
            <person name="Lequay S.M."/>
            <person name="Mars P.J."/>
            <person name="Mtchedlidze N."/>
            <person name="Osking Z.B."/>
            <person name="Paul L.M."/>
            <person name="Pica A.N."/>
            <person name="Robison M.D."/>
            <person name="Rodriguez D."/>
            <person name="Rosales K.A."/>
            <person name="Saravis L.E."/>
            <person name="Sisson B.M."/>
            <person name="Tan A.L."/>
            <person name="Voltaire R."/>
            <person name="Michael S.F."/>
            <person name="Warner M.H."/>
            <person name="Bradley K.W."/>
            <person name="Asai D.J."/>
            <person name="Bowman C.A."/>
            <person name="Russell D.A."/>
            <person name="Pope W.H."/>
            <person name="Jacobs-Sera D."/>
            <person name="Hendrix R.W."/>
            <person name="Hatfull G.F."/>
        </authorList>
    </citation>
    <scope>NUCLEOTIDE SEQUENCE [LARGE SCALE GENOMIC DNA]</scope>
</reference>
<dbReference type="Proteomes" id="UP000201826">
    <property type="component" value="Segment"/>
</dbReference>
<evidence type="ECO:0000313" key="2">
    <source>
        <dbReference type="Proteomes" id="UP000201826"/>
    </source>
</evidence>
<keyword evidence="2" id="KW-1185">Reference proteome</keyword>
<sequence>MNNFRLRDPRGSVIGYGTRWPDGRITVHWPDYPMEPTPFPSLASLMRRTGPLNVEVDWVGGPPDTGSVGMEYRSHAELLARLI</sequence>
<dbReference type="RefSeq" id="YP_009303281.1">
    <property type="nucleotide sequence ID" value="NC_031253.1"/>
</dbReference>
<dbReference type="GeneID" id="29125855"/>
<protein>
    <submittedName>
        <fullName evidence="1">Uncharacterized protein</fullName>
    </submittedName>
</protein>
<dbReference type="EMBL" id="KU728633">
    <property type="protein sequence ID" value="AMQ67069.1"/>
    <property type="molecule type" value="Genomic_DNA"/>
</dbReference>
<gene>
    <name evidence="1" type="primary">134</name>
    <name evidence="1" type="ORF">SEA_BIPPER_134</name>
</gene>
<dbReference type="KEGG" id="vg:29125855"/>
<organism evidence="1 2">
    <name type="scientific">Mycobacterium phage Bipper</name>
    <dbReference type="NCBI Taxonomy" id="1805457"/>
    <lineage>
        <taxon>Viruses</taxon>
        <taxon>Duplodnaviria</taxon>
        <taxon>Heunggongvirae</taxon>
        <taxon>Uroviricota</taxon>
        <taxon>Caudoviricetes</taxon>
        <taxon>Bippervirus</taxon>
        <taxon>Bippervirus bipper</taxon>
    </lineage>
</organism>